<protein>
    <submittedName>
        <fullName evidence="5">GNAT family N-acetyltransferase</fullName>
        <ecNumber evidence="5">2.3.1.-</ecNumber>
    </submittedName>
</protein>
<dbReference type="InterPro" id="IPR036388">
    <property type="entry name" value="WH-like_DNA-bd_sf"/>
</dbReference>
<dbReference type="EMBL" id="JBHTHR010000164">
    <property type="protein sequence ID" value="MFD0801181.1"/>
    <property type="molecule type" value="Genomic_DNA"/>
</dbReference>
<evidence type="ECO:0000256" key="2">
    <source>
        <dbReference type="SAM" id="MobiDB-lite"/>
    </source>
</evidence>
<keyword evidence="1 5" id="KW-0808">Transferase</keyword>
<sequence>MSTPEDGVDVPLEDVSAIRAFNRFYTHRLGVVKPRMLDSPWSLTEVRILYELRHRARVEALDLRRDLDMDAGQLSRVLTRLQRNRLISRSPSPKDGRRQVVELTEEGKRAAAILDDRANDHVVGLVSHLPEQERRRLIDAMGTVRRLFDDPRERSSAEHPGAGAQRPEGAERAGEADPETAAPPPAEAVLHEPRPGDLGWVVERHGALYAKEYGWDSSFEAWVARLVADYAQASEPAEAQRLWIAELDGRRAGCVSCVREDDRTARLRLFLVEPRARGRGVGSLLMRRCLDFARSAGYRSMVLSTYSVLGDARRLYEGAGFRLVSSKPERVFGHELTAQLWEREL</sequence>
<dbReference type="GO" id="GO:0016746">
    <property type="term" value="F:acyltransferase activity"/>
    <property type="evidence" value="ECO:0007669"/>
    <property type="project" value="UniProtKB-KW"/>
</dbReference>
<keyword evidence="5" id="KW-0012">Acyltransferase</keyword>
<reference evidence="6" key="1">
    <citation type="journal article" date="2019" name="Int. J. Syst. Evol. Microbiol.">
        <title>The Global Catalogue of Microorganisms (GCM) 10K type strain sequencing project: providing services to taxonomists for standard genome sequencing and annotation.</title>
        <authorList>
            <consortium name="The Broad Institute Genomics Platform"/>
            <consortium name="The Broad Institute Genome Sequencing Center for Infectious Disease"/>
            <person name="Wu L."/>
            <person name="Ma J."/>
        </authorList>
    </citation>
    <scope>NUCLEOTIDE SEQUENCE [LARGE SCALE GENOMIC DNA]</scope>
    <source>
        <strain evidence="6">CCUG 63369</strain>
    </source>
</reference>
<dbReference type="PANTHER" id="PTHR13947:SF37">
    <property type="entry name" value="LD18367P"/>
    <property type="match status" value="1"/>
</dbReference>
<feature type="region of interest" description="Disordered" evidence="2">
    <location>
        <begin position="149"/>
        <end position="194"/>
    </location>
</feature>
<evidence type="ECO:0000259" key="4">
    <source>
        <dbReference type="PROSITE" id="PS51186"/>
    </source>
</evidence>
<dbReference type="SUPFAM" id="SSF55729">
    <property type="entry name" value="Acyl-CoA N-acyltransferases (Nat)"/>
    <property type="match status" value="1"/>
</dbReference>
<organism evidence="5 6">
    <name type="scientific">Streptomonospora algeriensis</name>
    <dbReference type="NCBI Taxonomy" id="995084"/>
    <lineage>
        <taxon>Bacteria</taxon>
        <taxon>Bacillati</taxon>
        <taxon>Actinomycetota</taxon>
        <taxon>Actinomycetes</taxon>
        <taxon>Streptosporangiales</taxon>
        <taxon>Nocardiopsidaceae</taxon>
        <taxon>Streptomonospora</taxon>
    </lineage>
</organism>
<dbReference type="Gene3D" id="1.10.10.10">
    <property type="entry name" value="Winged helix-like DNA-binding domain superfamily/Winged helix DNA-binding domain"/>
    <property type="match status" value="1"/>
</dbReference>
<feature type="domain" description="HTH marR-type" evidence="3">
    <location>
        <begin position="1"/>
        <end position="146"/>
    </location>
</feature>
<evidence type="ECO:0000256" key="1">
    <source>
        <dbReference type="ARBA" id="ARBA00022679"/>
    </source>
</evidence>
<dbReference type="CDD" id="cd04301">
    <property type="entry name" value="NAT_SF"/>
    <property type="match status" value="1"/>
</dbReference>
<dbReference type="PROSITE" id="PS50995">
    <property type="entry name" value="HTH_MARR_2"/>
    <property type="match status" value="1"/>
</dbReference>
<comment type="caution">
    <text evidence="5">The sequence shown here is derived from an EMBL/GenBank/DDBJ whole genome shotgun (WGS) entry which is preliminary data.</text>
</comment>
<dbReference type="InterPro" id="IPR036390">
    <property type="entry name" value="WH_DNA-bd_sf"/>
</dbReference>
<dbReference type="PROSITE" id="PS51186">
    <property type="entry name" value="GNAT"/>
    <property type="match status" value="1"/>
</dbReference>
<dbReference type="InterPro" id="IPR000182">
    <property type="entry name" value="GNAT_dom"/>
</dbReference>
<evidence type="ECO:0000313" key="6">
    <source>
        <dbReference type="Proteomes" id="UP001596956"/>
    </source>
</evidence>
<keyword evidence="6" id="KW-1185">Reference proteome</keyword>
<dbReference type="Gene3D" id="3.40.630.30">
    <property type="match status" value="1"/>
</dbReference>
<dbReference type="SMART" id="SM00347">
    <property type="entry name" value="HTH_MARR"/>
    <property type="match status" value="1"/>
</dbReference>
<name>A0ABW3BE28_9ACTN</name>
<dbReference type="Pfam" id="PF00583">
    <property type="entry name" value="Acetyltransf_1"/>
    <property type="match status" value="1"/>
</dbReference>
<dbReference type="SUPFAM" id="SSF46785">
    <property type="entry name" value="Winged helix' DNA-binding domain"/>
    <property type="match status" value="1"/>
</dbReference>
<dbReference type="InterPro" id="IPR000835">
    <property type="entry name" value="HTH_MarR-typ"/>
</dbReference>
<dbReference type="PANTHER" id="PTHR13947">
    <property type="entry name" value="GNAT FAMILY N-ACETYLTRANSFERASE"/>
    <property type="match status" value="1"/>
</dbReference>
<dbReference type="InterPro" id="IPR050769">
    <property type="entry name" value="NAT_camello-type"/>
</dbReference>
<feature type="domain" description="N-acetyltransferase" evidence="4">
    <location>
        <begin position="188"/>
        <end position="345"/>
    </location>
</feature>
<dbReference type="InterPro" id="IPR016181">
    <property type="entry name" value="Acyl_CoA_acyltransferase"/>
</dbReference>
<evidence type="ECO:0000313" key="5">
    <source>
        <dbReference type="EMBL" id="MFD0801181.1"/>
    </source>
</evidence>
<evidence type="ECO:0000259" key="3">
    <source>
        <dbReference type="PROSITE" id="PS50995"/>
    </source>
</evidence>
<dbReference type="Pfam" id="PF13463">
    <property type="entry name" value="HTH_27"/>
    <property type="match status" value="1"/>
</dbReference>
<accession>A0ABW3BE28</accession>
<gene>
    <name evidence="5" type="ORF">ACFQZU_07605</name>
</gene>
<dbReference type="EC" id="2.3.1.-" evidence="5"/>
<dbReference type="Proteomes" id="UP001596956">
    <property type="component" value="Unassembled WGS sequence"/>
</dbReference>
<proteinExistence type="predicted"/>